<accession>A0A087H268</accession>
<dbReference type="AlphaFoldDB" id="A0A087H268"/>
<dbReference type="Proteomes" id="UP000029120">
    <property type="component" value="Chromosome 4"/>
</dbReference>
<proteinExistence type="predicted"/>
<organism evidence="1 2">
    <name type="scientific">Arabis alpina</name>
    <name type="common">Alpine rock-cress</name>
    <dbReference type="NCBI Taxonomy" id="50452"/>
    <lineage>
        <taxon>Eukaryota</taxon>
        <taxon>Viridiplantae</taxon>
        <taxon>Streptophyta</taxon>
        <taxon>Embryophyta</taxon>
        <taxon>Tracheophyta</taxon>
        <taxon>Spermatophyta</taxon>
        <taxon>Magnoliopsida</taxon>
        <taxon>eudicotyledons</taxon>
        <taxon>Gunneridae</taxon>
        <taxon>Pentapetalae</taxon>
        <taxon>rosids</taxon>
        <taxon>malvids</taxon>
        <taxon>Brassicales</taxon>
        <taxon>Brassicaceae</taxon>
        <taxon>Arabideae</taxon>
        <taxon>Arabis</taxon>
    </lineage>
</organism>
<dbReference type="EMBL" id="CM002872">
    <property type="protein sequence ID" value="KFK36220.1"/>
    <property type="molecule type" value="Genomic_DNA"/>
</dbReference>
<evidence type="ECO:0000313" key="1">
    <source>
        <dbReference type="EMBL" id="KFK36220.1"/>
    </source>
</evidence>
<dbReference type="Gramene" id="KFK36220">
    <property type="protein sequence ID" value="KFK36220"/>
    <property type="gene ID" value="AALP_AA4G093600"/>
</dbReference>
<keyword evidence="2" id="KW-1185">Reference proteome</keyword>
<gene>
    <name evidence="1" type="ordered locus">AALP_Aa4g093600</name>
</gene>
<name>A0A087H268_ARAAL</name>
<protein>
    <submittedName>
        <fullName evidence="1">Uncharacterized protein</fullName>
    </submittedName>
</protein>
<reference evidence="2" key="1">
    <citation type="journal article" date="2015" name="Nat. Plants">
        <title>Genome expansion of Arabis alpina linked with retrotransposition and reduced symmetric DNA methylation.</title>
        <authorList>
            <person name="Willing E.M."/>
            <person name="Rawat V."/>
            <person name="Mandakova T."/>
            <person name="Maumus F."/>
            <person name="James G.V."/>
            <person name="Nordstroem K.J."/>
            <person name="Becker C."/>
            <person name="Warthmann N."/>
            <person name="Chica C."/>
            <person name="Szarzynska B."/>
            <person name="Zytnicki M."/>
            <person name="Albani M.C."/>
            <person name="Kiefer C."/>
            <person name="Bergonzi S."/>
            <person name="Castaings L."/>
            <person name="Mateos J.L."/>
            <person name="Berns M.C."/>
            <person name="Bujdoso N."/>
            <person name="Piofczyk T."/>
            <person name="de Lorenzo L."/>
            <person name="Barrero-Sicilia C."/>
            <person name="Mateos I."/>
            <person name="Piednoel M."/>
            <person name="Hagmann J."/>
            <person name="Chen-Min-Tao R."/>
            <person name="Iglesias-Fernandez R."/>
            <person name="Schuster S.C."/>
            <person name="Alonso-Blanco C."/>
            <person name="Roudier F."/>
            <person name="Carbonero P."/>
            <person name="Paz-Ares J."/>
            <person name="Davis S.J."/>
            <person name="Pecinka A."/>
            <person name="Quesneville H."/>
            <person name="Colot V."/>
            <person name="Lysak M.A."/>
            <person name="Weigel D."/>
            <person name="Coupland G."/>
            <person name="Schneeberger K."/>
        </authorList>
    </citation>
    <scope>NUCLEOTIDE SEQUENCE [LARGE SCALE GENOMIC DNA]</scope>
    <source>
        <strain evidence="2">cv. Pajares</strain>
    </source>
</reference>
<sequence length="145" mass="16503">MWSRFSASSWFRVFQALLGLTVASRSLYTVVFGLFSDEGSARGRLSYQKGIVYVPAMKSECYWWLLVSHWVTIRCGVSGVRGASMADGFGVVLERELAQFLILVMRFLFWDSSWNRSPSCSRMTHRVYVIEGFVDFTVDGSVLDL</sequence>
<evidence type="ECO:0000313" key="2">
    <source>
        <dbReference type="Proteomes" id="UP000029120"/>
    </source>
</evidence>